<accession>A0ABU7AJD7</accession>
<keyword evidence="2" id="KW-1185">Reference proteome</keyword>
<name>A0ABU7AJD7_9TELE</name>
<dbReference type="Proteomes" id="UP001345963">
    <property type="component" value="Unassembled WGS sequence"/>
</dbReference>
<dbReference type="EMBL" id="JAHUTI010019720">
    <property type="protein sequence ID" value="MED6237839.1"/>
    <property type="molecule type" value="Genomic_DNA"/>
</dbReference>
<organism evidence="1 2">
    <name type="scientific">Ataeniobius toweri</name>
    <dbReference type="NCBI Taxonomy" id="208326"/>
    <lineage>
        <taxon>Eukaryota</taxon>
        <taxon>Metazoa</taxon>
        <taxon>Chordata</taxon>
        <taxon>Craniata</taxon>
        <taxon>Vertebrata</taxon>
        <taxon>Euteleostomi</taxon>
        <taxon>Actinopterygii</taxon>
        <taxon>Neopterygii</taxon>
        <taxon>Teleostei</taxon>
        <taxon>Neoteleostei</taxon>
        <taxon>Acanthomorphata</taxon>
        <taxon>Ovalentaria</taxon>
        <taxon>Atherinomorphae</taxon>
        <taxon>Cyprinodontiformes</taxon>
        <taxon>Goodeidae</taxon>
        <taxon>Ataeniobius</taxon>
    </lineage>
</organism>
<proteinExistence type="predicted"/>
<sequence length="103" mass="11655">MFSIVSSIAERIFISTPLSRRSLPLPDVALSRTPFPINFQRFQSHAIDCSCFLCGQSSMVLKDRHTQKKKTAPPKNLSSVCGVCLRLPRITLTLQHLLLYPKR</sequence>
<evidence type="ECO:0000313" key="1">
    <source>
        <dbReference type="EMBL" id="MED6237839.1"/>
    </source>
</evidence>
<protein>
    <submittedName>
        <fullName evidence="1">Uncharacterized protein</fullName>
    </submittedName>
</protein>
<comment type="caution">
    <text evidence="1">The sequence shown here is derived from an EMBL/GenBank/DDBJ whole genome shotgun (WGS) entry which is preliminary data.</text>
</comment>
<reference evidence="1 2" key="1">
    <citation type="submission" date="2021-07" db="EMBL/GenBank/DDBJ databases">
        <authorList>
            <person name="Palmer J.M."/>
        </authorList>
    </citation>
    <scope>NUCLEOTIDE SEQUENCE [LARGE SCALE GENOMIC DNA]</scope>
    <source>
        <strain evidence="1 2">AT_MEX2019</strain>
        <tissue evidence="1">Muscle</tissue>
    </source>
</reference>
<gene>
    <name evidence="1" type="ORF">ATANTOWER_022856</name>
</gene>
<evidence type="ECO:0000313" key="2">
    <source>
        <dbReference type="Proteomes" id="UP001345963"/>
    </source>
</evidence>